<dbReference type="AlphaFoldDB" id="A0A183AWC0"/>
<organism evidence="9">
    <name type="scientific">Echinostoma caproni</name>
    <dbReference type="NCBI Taxonomy" id="27848"/>
    <lineage>
        <taxon>Eukaryota</taxon>
        <taxon>Metazoa</taxon>
        <taxon>Spiralia</taxon>
        <taxon>Lophotrochozoa</taxon>
        <taxon>Platyhelminthes</taxon>
        <taxon>Trematoda</taxon>
        <taxon>Digenea</taxon>
        <taxon>Plagiorchiida</taxon>
        <taxon>Echinostomata</taxon>
        <taxon>Echinostomatoidea</taxon>
        <taxon>Echinostomatidae</taxon>
        <taxon>Echinostoma</taxon>
    </lineage>
</organism>
<proteinExistence type="predicted"/>
<dbReference type="OrthoDB" id="3261737at2759"/>
<dbReference type="PANTHER" id="PTHR23118:SF42">
    <property type="entry name" value="ATP-CITRATE SYNTHASE"/>
    <property type="match status" value="1"/>
</dbReference>
<dbReference type="PRINTS" id="PR01798">
    <property type="entry name" value="SCOASYNTHASE"/>
</dbReference>
<evidence type="ECO:0000256" key="2">
    <source>
        <dbReference type="ARBA" id="ARBA00012639"/>
    </source>
</evidence>
<keyword evidence="5" id="KW-0443">Lipid metabolism</keyword>
<evidence type="ECO:0000256" key="4">
    <source>
        <dbReference type="ARBA" id="ARBA00022516"/>
    </source>
</evidence>
<evidence type="ECO:0000259" key="6">
    <source>
        <dbReference type="Pfam" id="PF00549"/>
    </source>
</evidence>
<comment type="subcellular location">
    <subcellularLocation>
        <location evidence="1">Cytoplasm</location>
    </subcellularLocation>
</comment>
<protein>
    <recommendedName>
        <fullName evidence="2">ATP citrate synthase</fullName>
        <ecNumber evidence="2">2.3.3.8</ecNumber>
    </recommendedName>
</protein>
<dbReference type="Pfam" id="PF00549">
    <property type="entry name" value="Ligase_CoA"/>
    <property type="match status" value="1"/>
</dbReference>
<dbReference type="GO" id="GO:0003878">
    <property type="term" value="F:ATP citrate synthase activity"/>
    <property type="evidence" value="ECO:0007669"/>
    <property type="project" value="UniProtKB-EC"/>
</dbReference>
<keyword evidence="4" id="KW-0444">Lipid biosynthesis</keyword>
<dbReference type="InterPro" id="IPR005811">
    <property type="entry name" value="SUCC_ACL_C"/>
</dbReference>
<dbReference type="WBParaSite" id="ECPE_0001129001-mRNA-1">
    <property type="protein sequence ID" value="ECPE_0001129001-mRNA-1"/>
    <property type="gene ID" value="ECPE_0001129001"/>
</dbReference>
<name>A0A183AWC0_9TREM</name>
<dbReference type="InterPro" id="IPR002020">
    <property type="entry name" value="Citrate_synthase"/>
</dbReference>
<dbReference type="GO" id="GO:0006633">
    <property type="term" value="P:fatty acid biosynthetic process"/>
    <property type="evidence" value="ECO:0007669"/>
    <property type="project" value="TreeGrafter"/>
</dbReference>
<evidence type="ECO:0000256" key="3">
    <source>
        <dbReference type="ARBA" id="ARBA00022490"/>
    </source>
</evidence>
<dbReference type="InterPro" id="IPR016102">
    <property type="entry name" value="Succinyl-CoA_synth-like"/>
</dbReference>
<keyword evidence="8" id="KW-1185">Reference proteome</keyword>
<dbReference type="Proteomes" id="UP000272942">
    <property type="component" value="Unassembled WGS sequence"/>
</dbReference>
<feature type="domain" description="ATP-citrate synthase/succinyl-CoA ligase C-terminal" evidence="6">
    <location>
        <begin position="1"/>
        <end position="123"/>
    </location>
</feature>
<reference evidence="7 8" key="2">
    <citation type="submission" date="2018-11" db="EMBL/GenBank/DDBJ databases">
        <authorList>
            <consortium name="Pathogen Informatics"/>
        </authorList>
    </citation>
    <scope>NUCLEOTIDE SEQUENCE [LARGE SCALE GENOMIC DNA]</scope>
    <source>
        <strain evidence="7 8">Egypt</strain>
    </source>
</reference>
<reference evidence="9" key="1">
    <citation type="submission" date="2016-06" db="UniProtKB">
        <authorList>
            <consortium name="WormBaseParasite"/>
        </authorList>
    </citation>
    <scope>IDENTIFICATION</scope>
</reference>
<gene>
    <name evidence="7" type="ORF">ECPE_LOCUS11255</name>
</gene>
<dbReference type="SUPFAM" id="SSF52210">
    <property type="entry name" value="Succinyl-CoA synthetase domains"/>
    <property type="match status" value="1"/>
</dbReference>
<evidence type="ECO:0000313" key="9">
    <source>
        <dbReference type="WBParaSite" id="ECPE_0001129001-mRNA-1"/>
    </source>
</evidence>
<dbReference type="EMBL" id="UZAN01050476">
    <property type="protein sequence ID" value="VDP88259.1"/>
    <property type="molecule type" value="Genomic_DNA"/>
</dbReference>
<accession>A0A183AWC0</accession>
<evidence type="ECO:0000256" key="5">
    <source>
        <dbReference type="ARBA" id="ARBA00023098"/>
    </source>
</evidence>
<dbReference type="GO" id="GO:0006085">
    <property type="term" value="P:acetyl-CoA biosynthetic process"/>
    <property type="evidence" value="ECO:0007669"/>
    <property type="project" value="TreeGrafter"/>
</dbReference>
<dbReference type="EC" id="2.3.3.8" evidence="2"/>
<dbReference type="GO" id="GO:0005829">
    <property type="term" value="C:cytosol"/>
    <property type="evidence" value="ECO:0007669"/>
    <property type="project" value="TreeGrafter"/>
</dbReference>
<dbReference type="PANTHER" id="PTHR23118">
    <property type="entry name" value="ATP-CITRATE SYNTHASE"/>
    <property type="match status" value="1"/>
</dbReference>
<evidence type="ECO:0000256" key="1">
    <source>
        <dbReference type="ARBA" id="ARBA00004496"/>
    </source>
</evidence>
<sequence length="225" mass="24604">MSNELNNIISLNSDGVEEGVAIGGDRYPGSTFLDHVLRYEDNPAVKMIVILGEVGGTEEYAVAEAVRSGQVRKPVVAWCIGTCAQQLARATGTEGIQFGHAGACANSDRETATAKNAALAAAGIHVPTSFDDLDVLIRKIYTDLVSSGKLIPKPERKPRPVPIDYAWAKARAQDQCAYPSGFFEWDIDIAHRRFKLLPEAMVCATRNWPNNRRKHRGYSMASSRT</sequence>
<evidence type="ECO:0000313" key="7">
    <source>
        <dbReference type="EMBL" id="VDP88259.1"/>
    </source>
</evidence>
<evidence type="ECO:0000313" key="8">
    <source>
        <dbReference type="Proteomes" id="UP000272942"/>
    </source>
</evidence>
<keyword evidence="3" id="KW-0963">Cytoplasm</keyword>
<dbReference type="Gene3D" id="3.40.50.261">
    <property type="entry name" value="Succinyl-CoA synthetase domains"/>
    <property type="match status" value="1"/>
</dbReference>